<proteinExistence type="predicted"/>
<evidence type="ECO:0000313" key="2">
    <source>
        <dbReference type="Proteomes" id="UP000706124"/>
    </source>
</evidence>
<reference evidence="1 2" key="1">
    <citation type="journal article" date="2020" name="bioRxiv">
        <title>Whole genome comparisons of ergot fungi reveals the divergence and evolution of species within the genus Claviceps are the result of varying mechanisms driving genome evolution and host range expansion.</title>
        <authorList>
            <person name="Wyka S.A."/>
            <person name="Mondo S.J."/>
            <person name="Liu M."/>
            <person name="Dettman J."/>
            <person name="Nalam V."/>
            <person name="Broders K.D."/>
        </authorList>
    </citation>
    <scope>NUCLEOTIDE SEQUENCE [LARGE SCALE GENOMIC DNA]</scope>
    <source>
        <strain evidence="1 2">CCC 1485</strain>
    </source>
</reference>
<dbReference type="Proteomes" id="UP000706124">
    <property type="component" value="Unassembled WGS sequence"/>
</dbReference>
<keyword evidence="2" id="KW-1185">Reference proteome</keyword>
<accession>A0A9P7SHB5</accession>
<evidence type="ECO:0000313" key="1">
    <source>
        <dbReference type="EMBL" id="KAG5940099.1"/>
    </source>
</evidence>
<name>A0A9P7SHB5_9HYPO</name>
<sequence>MKKSYCARLSDLKSIRNQRKSASSLFRTKFAIVRWKVAQSEAKEIQSGETPVLSRGTGKQHSALFTKDRLLGEILDTMMNLSEFWLWNIGHHMNALIEREVLNMLRKRMAWYSLSDEPPERHY</sequence>
<dbReference type="EMBL" id="SRPO01000120">
    <property type="protein sequence ID" value="KAG5940099.1"/>
    <property type="molecule type" value="Genomic_DNA"/>
</dbReference>
<comment type="caution">
    <text evidence="1">The sequence shown here is derived from an EMBL/GenBank/DDBJ whole genome shotgun (WGS) entry which is preliminary data.</text>
</comment>
<gene>
    <name evidence="1" type="ORF">E4U60_000659</name>
</gene>
<protein>
    <submittedName>
        <fullName evidence="1">Uncharacterized protein</fullName>
    </submittedName>
</protein>
<dbReference type="AlphaFoldDB" id="A0A9P7SHB5"/>
<organism evidence="1 2">
    <name type="scientific">Claviceps pazoutovae</name>
    <dbReference type="NCBI Taxonomy" id="1649127"/>
    <lineage>
        <taxon>Eukaryota</taxon>
        <taxon>Fungi</taxon>
        <taxon>Dikarya</taxon>
        <taxon>Ascomycota</taxon>
        <taxon>Pezizomycotina</taxon>
        <taxon>Sordariomycetes</taxon>
        <taxon>Hypocreomycetidae</taxon>
        <taxon>Hypocreales</taxon>
        <taxon>Clavicipitaceae</taxon>
        <taxon>Claviceps</taxon>
    </lineage>
</organism>